<evidence type="ECO:0000256" key="6">
    <source>
        <dbReference type="ARBA" id="ARBA00022989"/>
    </source>
</evidence>
<feature type="transmembrane region" description="Helical" evidence="8">
    <location>
        <begin position="307"/>
        <end position="329"/>
    </location>
</feature>
<feature type="transmembrane region" description="Helical" evidence="8">
    <location>
        <begin position="176"/>
        <end position="194"/>
    </location>
</feature>
<keyword evidence="7 8" id="KW-0472">Membrane</keyword>
<dbReference type="GO" id="GO:0015297">
    <property type="term" value="F:antiporter activity"/>
    <property type="evidence" value="ECO:0007669"/>
    <property type="project" value="InterPro"/>
</dbReference>
<dbReference type="NCBIfam" id="TIGR00832">
    <property type="entry name" value="acr3"/>
    <property type="match status" value="1"/>
</dbReference>
<feature type="transmembrane region" description="Helical" evidence="8">
    <location>
        <begin position="279"/>
        <end position="301"/>
    </location>
</feature>
<dbReference type="PIRSF" id="PIRSF005508">
    <property type="entry name" value="Acr3"/>
    <property type="match status" value="1"/>
</dbReference>
<feature type="transmembrane region" description="Helical" evidence="8">
    <location>
        <begin position="15"/>
        <end position="34"/>
    </location>
</feature>
<evidence type="ECO:0000256" key="4">
    <source>
        <dbReference type="ARBA" id="ARBA00022475"/>
    </source>
</evidence>
<feature type="transmembrane region" description="Helical" evidence="8">
    <location>
        <begin position="46"/>
        <end position="70"/>
    </location>
</feature>
<feature type="transmembrane region" description="Helical" evidence="8">
    <location>
        <begin position="82"/>
        <end position="106"/>
    </location>
</feature>
<keyword evidence="5 8" id="KW-0812">Transmembrane</keyword>
<dbReference type="Gene3D" id="1.20.1530.20">
    <property type="match status" value="1"/>
</dbReference>
<gene>
    <name evidence="9" type="ORF">AC477_01675</name>
</gene>
<evidence type="ECO:0000313" key="10">
    <source>
        <dbReference type="Proteomes" id="UP000037237"/>
    </source>
</evidence>
<evidence type="ECO:0000256" key="8">
    <source>
        <dbReference type="SAM" id="Phobius"/>
    </source>
</evidence>
<reference evidence="9 10" key="1">
    <citation type="submission" date="2015-06" db="EMBL/GenBank/DDBJ databases">
        <title>New insights into the roles of widespread benthic archaea in carbon and nitrogen cycling.</title>
        <authorList>
            <person name="Lazar C.S."/>
            <person name="Baker B.J."/>
            <person name="Seitz K.W."/>
            <person name="Hyde A.S."/>
            <person name="Dick G.J."/>
            <person name="Hinrichs K.-U."/>
            <person name="Teske A.P."/>
        </authorList>
    </citation>
    <scope>NUCLEOTIDE SEQUENCE [LARGE SCALE GENOMIC DNA]</scope>
    <source>
        <strain evidence="9">SG8-32-1</strain>
    </source>
</reference>
<evidence type="ECO:0000256" key="2">
    <source>
        <dbReference type="ARBA" id="ARBA00010110"/>
    </source>
</evidence>
<organism evidence="9 10">
    <name type="scientific">miscellaneous Crenarchaeota group-1 archaeon SG8-32-1</name>
    <dbReference type="NCBI Taxonomy" id="1685124"/>
    <lineage>
        <taxon>Archaea</taxon>
        <taxon>Candidatus Bathyarchaeota</taxon>
        <taxon>MCG-1</taxon>
    </lineage>
</organism>
<dbReference type="GO" id="GO:0005886">
    <property type="term" value="C:plasma membrane"/>
    <property type="evidence" value="ECO:0007669"/>
    <property type="project" value="UniProtKB-SubCell"/>
</dbReference>
<evidence type="ECO:0000313" key="9">
    <source>
        <dbReference type="EMBL" id="KON33303.1"/>
    </source>
</evidence>
<dbReference type="EMBL" id="LFWU01000033">
    <property type="protein sequence ID" value="KON33303.1"/>
    <property type="molecule type" value="Genomic_DNA"/>
</dbReference>
<dbReference type="GO" id="GO:0015105">
    <property type="term" value="F:arsenite transmembrane transporter activity"/>
    <property type="evidence" value="ECO:0007669"/>
    <property type="project" value="TreeGrafter"/>
</dbReference>
<dbReference type="PANTHER" id="PTHR43057:SF1">
    <property type="entry name" value="ARSENICAL-RESISTANCE PROTEIN 3"/>
    <property type="match status" value="1"/>
</dbReference>
<feature type="transmembrane region" description="Helical" evidence="8">
    <location>
        <begin position="246"/>
        <end position="267"/>
    </location>
</feature>
<protein>
    <recommendedName>
        <fullName evidence="11">Transporter</fullName>
    </recommendedName>
</protein>
<dbReference type="PANTHER" id="PTHR43057">
    <property type="entry name" value="ARSENITE EFFLUX TRANSPORTER"/>
    <property type="match status" value="1"/>
</dbReference>
<feature type="transmembrane region" description="Helical" evidence="8">
    <location>
        <begin position="112"/>
        <end position="134"/>
    </location>
</feature>
<keyword evidence="4" id="KW-1003">Cell membrane</keyword>
<evidence type="ECO:0000256" key="7">
    <source>
        <dbReference type="ARBA" id="ARBA00023136"/>
    </source>
</evidence>
<evidence type="ECO:0008006" key="11">
    <source>
        <dbReference type="Google" id="ProtNLM"/>
    </source>
</evidence>
<comment type="similarity">
    <text evidence="2">Belongs to the arsenical resistance-3 (ACR3) (TC 2.A.59) family.</text>
</comment>
<sequence>MTEETKVHLGFFEKYLALWVLLCMITGLLLSQILPELSIAINNLQFMGISIPIGICLFLMMYPALLNLQLNELKKLARNPKPIILTLISNWIWAPLVTAFLAYYFLAGNDQLIVSLILLGSSPCTAMVCVWGALAEGNQEQNVINTTLNTITIMILYAPVVSLLTGIQNIQIDRLLLLFSVFVFIGIPLVLGYISKKFIYRRKGEVWFQKTWRPTFGKISILSLLATLIVLFSLNGDVLIQNPYEMILVSIPLLLGFFIIVGLNLLITKFAGLKYKEGIISVIIGSSSHFEIAIATAISMYGLGSQAALGTTMGLFWEVPVMLSLVYIGKKLGQRGFWKNNIKKGD</sequence>
<name>A0A0M0BXF1_9ARCH</name>
<dbReference type="Pfam" id="PF01758">
    <property type="entry name" value="SBF"/>
    <property type="match status" value="1"/>
</dbReference>
<feature type="transmembrane region" description="Helical" evidence="8">
    <location>
        <begin position="146"/>
        <end position="170"/>
    </location>
</feature>
<dbReference type="InterPro" id="IPR002657">
    <property type="entry name" value="BilAc:Na_symport/Acr3"/>
</dbReference>
<comment type="subcellular location">
    <subcellularLocation>
        <location evidence="1">Cell membrane</location>
        <topology evidence="1">Multi-pass membrane protein</topology>
    </subcellularLocation>
</comment>
<dbReference type="AlphaFoldDB" id="A0A0M0BXF1"/>
<evidence type="ECO:0000256" key="3">
    <source>
        <dbReference type="ARBA" id="ARBA00022448"/>
    </source>
</evidence>
<feature type="transmembrane region" description="Helical" evidence="8">
    <location>
        <begin position="215"/>
        <end position="234"/>
    </location>
</feature>
<keyword evidence="3" id="KW-0813">Transport</keyword>
<comment type="caution">
    <text evidence="9">The sequence shown here is derived from an EMBL/GenBank/DDBJ whole genome shotgun (WGS) entry which is preliminary data.</text>
</comment>
<dbReference type="InterPro" id="IPR004706">
    <property type="entry name" value="Arsenical-R_Acr3"/>
</dbReference>
<dbReference type="Proteomes" id="UP000037237">
    <property type="component" value="Unassembled WGS sequence"/>
</dbReference>
<keyword evidence="6 8" id="KW-1133">Transmembrane helix</keyword>
<proteinExistence type="inferred from homology"/>
<dbReference type="InterPro" id="IPR038770">
    <property type="entry name" value="Na+/solute_symporter_sf"/>
</dbReference>
<dbReference type="GO" id="GO:0015104">
    <property type="term" value="F:antimonite transmembrane transporter activity"/>
    <property type="evidence" value="ECO:0007669"/>
    <property type="project" value="TreeGrafter"/>
</dbReference>
<evidence type="ECO:0000256" key="5">
    <source>
        <dbReference type="ARBA" id="ARBA00022692"/>
    </source>
</evidence>
<evidence type="ECO:0000256" key="1">
    <source>
        <dbReference type="ARBA" id="ARBA00004651"/>
    </source>
</evidence>
<accession>A0A0M0BXF1</accession>